<dbReference type="Proteomes" id="UP001583193">
    <property type="component" value="Unassembled WGS sequence"/>
</dbReference>
<dbReference type="InterPro" id="IPR046931">
    <property type="entry name" value="HTH_61"/>
</dbReference>
<evidence type="ECO:0000256" key="5">
    <source>
        <dbReference type="ARBA" id="ARBA00048988"/>
    </source>
</evidence>
<dbReference type="SMART" id="SM00487">
    <property type="entry name" value="DEXDc"/>
    <property type="match status" value="1"/>
</dbReference>
<gene>
    <name evidence="8" type="ORF">Plec18167_002260</name>
</gene>
<dbReference type="SUPFAM" id="SSF158702">
    <property type="entry name" value="Sec63 N-terminal domain-like"/>
    <property type="match status" value="1"/>
</dbReference>
<dbReference type="InterPro" id="IPR001650">
    <property type="entry name" value="Helicase_C-like"/>
</dbReference>
<dbReference type="PANTHER" id="PTHR47961:SF6">
    <property type="entry name" value="DNA-DIRECTED DNA POLYMERASE"/>
    <property type="match status" value="1"/>
</dbReference>
<keyword evidence="2" id="KW-0378">Hydrolase</keyword>
<dbReference type="Pfam" id="PF25453">
    <property type="entry name" value="DUF7898"/>
    <property type="match status" value="1"/>
</dbReference>
<keyword evidence="9" id="KW-1185">Reference proteome</keyword>
<keyword evidence="4" id="KW-0067">ATP-binding</keyword>
<evidence type="ECO:0000256" key="4">
    <source>
        <dbReference type="ARBA" id="ARBA00022840"/>
    </source>
</evidence>
<dbReference type="SUPFAM" id="SSF52540">
    <property type="entry name" value="P-loop containing nucleoside triphosphate hydrolases"/>
    <property type="match status" value="1"/>
</dbReference>
<organism evidence="8 9">
    <name type="scientific">Paecilomyces lecythidis</name>
    <dbReference type="NCBI Taxonomy" id="3004212"/>
    <lineage>
        <taxon>Eukaryota</taxon>
        <taxon>Fungi</taxon>
        <taxon>Dikarya</taxon>
        <taxon>Ascomycota</taxon>
        <taxon>Pezizomycotina</taxon>
        <taxon>Eurotiomycetes</taxon>
        <taxon>Eurotiomycetidae</taxon>
        <taxon>Eurotiales</taxon>
        <taxon>Thermoascaceae</taxon>
        <taxon>Paecilomyces</taxon>
    </lineage>
</organism>
<dbReference type="Pfam" id="PF21099">
    <property type="entry name" value="POLQ_helical"/>
    <property type="match status" value="1"/>
</dbReference>
<dbReference type="CDD" id="cd18795">
    <property type="entry name" value="SF2_C_Ski2"/>
    <property type="match status" value="1"/>
</dbReference>
<accession>A0ABR3YA40</accession>
<dbReference type="PROSITE" id="PS51192">
    <property type="entry name" value="HELICASE_ATP_BIND_1"/>
    <property type="match status" value="1"/>
</dbReference>
<evidence type="ECO:0000259" key="6">
    <source>
        <dbReference type="PROSITE" id="PS51192"/>
    </source>
</evidence>
<evidence type="ECO:0008006" key="10">
    <source>
        <dbReference type="Google" id="ProtNLM"/>
    </source>
</evidence>
<dbReference type="InterPro" id="IPR011545">
    <property type="entry name" value="DEAD/DEAH_box_helicase_dom"/>
</dbReference>
<feature type="domain" description="Helicase ATP-binding" evidence="6">
    <location>
        <begin position="181"/>
        <end position="377"/>
    </location>
</feature>
<dbReference type="PROSITE" id="PS51194">
    <property type="entry name" value="HELICASE_CTER"/>
    <property type="match status" value="1"/>
</dbReference>
<dbReference type="InterPro" id="IPR048960">
    <property type="entry name" value="POLQ-like_helical"/>
</dbReference>
<protein>
    <recommendedName>
        <fullName evidence="10">DNA-directed DNA polymerase theta</fullName>
    </recommendedName>
</protein>
<dbReference type="SMART" id="SM00490">
    <property type="entry name" value="HELICc"/>
    <property type="match status" value="1"/>
</dbReference>
<dbReference type="Pfam" id="PF20470">
    <property type="entry name" value="HTH_61"/>
    <property type="match status" value="1"/>
</dbReference>
<dbReference type="CDD" id="cd18026">
    <property type="entry name" value="DEXHc_POLQ-like"/>
    <property type="match status" value="1"/>
</dbReference>
<dbReference type="InterPro" id="IPR014001">
    <property type="entry name" value="Helicase_ATP-bd"/>
</dbReference>
<evidence type="ECO:0000313" key="9">
    <source>
        <dbReference type="Proteomes" id="UP001583193"/>
    </source>
</evidence>
<keyword evidence="3" id="KW-0347">Helicase</keyword>
<dbReference type="Pfam" id="PF00271">
    <property type="entry name" value="Helicase_C"/>
    <property type="match status" value="1"/>
</dbReference>
<dbReference type="InterPro" id="IPR027417">
    <property type="entry name" value="P-loop_NTPase"/>
</dbReference>
<name>A0ABR3YA40_9EURO</name>
<evidence type="ECO:0000256" key="3">
    <source>
        <dbReference type="ARBA" id="ARBA00022806"/>
    </source>
</evidence>
<evidence type="ECO:0000256" key="1">
    <source>
        <dbReference type="ARBA" id="ARBA00022741"/>
    </source>
</evidence>
<dbReference type="Pfam" id="PF00270">
    <property type="entry name" value="DEAD"/>
    <property type="match status" value="1"/>
</dbReference>
<evidence type="ECO:0000259" key="7">
    <source>
        <dbReference type="PROSITE" id="PS51194"/>
    </source>
</evidence>
<reference evidence="8 9" key="1">
    <citation type="journal article" date="2024" name="IMA Fungus">
        <title>IMA Genome - F19 : A genome assembly and annotation guide to empower mycologists, including annotated draft genome sequences of Ceratocystis pirilliformis, Diaporthe australafricana, Fusarium ophioides, Paecilomyces lecythidis, and Sporothrix stenoceras.</title>
        <authorList>
            <person name="Aylward J."/>
            <person name="Wilson A.M."/>
            <person name="Visagie C.M."/>
            <person name="Spraker J."/>
            <person name="Barnes I."/>
            <person name="Buitendag C."/>
            <person name="Ceriani C."/>
            <person name="Del Mar Angel L."/>
            <person name="du Plessis D."/>
            <person name="Fuchs T."/>
            <person name="Gasser K."/>
            <person name="Kramer D."/>
            <person name="Li W."/>
            <person name="Munsamy K."/>
            <person name="Piso A."/>
            <person name="Price J.L."/>
            <person name="Sonnekus B."/>
            <person name="Thomas C."/>
            <person name="van der Nest A."/>
            <person name="van Dijk A."/>
            <person name="van Heerden A."/>
            <person name="van Vuuren N."/>
            <person name="Yilmaz N."/>
            <person name="Duong T.A."/>
            <person name="van der Merwe N.A."/>
            <person name="Wingfield M.J."/>
            <person name="Wingfield B.D."/>
        </authorList>
    </citation>
    <scope>NUCLEOTIDE SEQUENCE [LARGE SCALE GENOMIC DNA]</scope>
    <source>
        <strain evidence="8 9">CMW 18167</strain>
    </source>
</reference>
<dbReference type="Gene3D" id="3.40.50.300">
    <property type="entry name" value="P-loop containing nucleotide triphosphate hydrolases"/>
    <property type="match status" value="2"/>
</dbReference>
<proteinExistence type="predicted"/>
<feature type="domain" description="Helicase C-terminal" evidence="7">
    <location>
        <begin position="435"/>
        <end position="629"/>
    </location>
</feature>
<evidence type="ECO:0000313" key="8">
    <source>
        <dbReference type="EMBL" id="KAL1884668.1"/>
    </source>
</evidence>
<comment type="catalytic activity">
    <reaction evidence="5">
        <text>ATP + H2O = ADP + phosphate + H(+)</text>
        <dbReference type="Rhea" id="RHEA:13065"/>
        <dbReference type="ChEBI" id="CHEBI:15377"/>
        <dbReference type="ChEBI" id="CHEBI:15378"/>
        <dbReference type="ChEBI" id="CHEBI:30616"/>
        <dbReference type="ChEBI" id="CHEBI:43474"/>
        <dbReference type="ChEBI" id="CHEBI:456216"/>
        <dbReference type="EC" id="5.6.2.4"/>
    </reaction>
</comment>
<dbReference type="InterPro" id="IPR050474">
    <property type="entry name" value="Hel308_SKI2-like"/>
</dbReference>
<dbReference type="EMBL" id="JAVDPF010000004">
    <property type="protein sequence ID" value="KAL1884668.1"/>
    <property type="molecule type" value="Genomic_DNA"/>
</dbReference>
<sequence>MSGQPFQTHGFQTSVDLARRQAYTSSTAGTGTTDNTTSVPAANITTTTVPPLAGVKRPWGIHNKNNPSTVDPPVFTDRTINHQNPNHVASPVHFVRASASTRSNRIAASAIRGASGAVTAVQLPSESSQRTALPSTPAPSQNALLSLRSPRYGLSAALVANFEALGVNSIYPWQASCLLGRGHLSGEKNLIYTAPTGGGKSLVADVLMLKKIIENPTRKAILVLPYVALVQEKLRWLRRLVEGVSKNVADDDDGDAEMTAGRRSWKQQQKSIRVTGFFGGSKTRATWSDTDIAVCTIEKANSLVNTAIEECKIDDLAVVVLDEIHMLDDESRGYLMELMITKLLLLQQDIQIIGMSATLSNTELLAQWLRANFYISKYRPIPIEEYLVFENAIYPAASAKEFFQTAAQLNTTASPAVVAPCRTIDESRFRELANPMANAMVALAVETATAGYGALVFCGSRYACQINAVLISEAMPEPATLDPDVLDRRWDLLADLQSLPSGLDPVFQTTIVKGVAFHHAGLTTEERELVARAYDQGVLRVLVATCSLAAGVNLPARRVIMHGARMGRDLVGPAMLRQMRGRAGRKGKDEVGETYLICQKADLEAVAELLEAETPAIASGLAPEKRGVKRYLSNLPWLDVVADTQRALLEAIATRLVSGRDAIKEYVECTLVYRTADNKDIYKMMDATLQELIDEDLLRLKDDDSYEPTELGQAIVASAFSPEDGMFVYEELKRALQAFVMDGDMHIFYMFTPLQVALTTEIDWPTFRDQLENLDESGLRALQFVGVQPGFVNAMVQAGSSLKENSPAQVKQARIYRRAYTAFQLRDLSNEVPLSTIARRYHTPRGAVQNLAQTCHGFAAGLVKFCQRMGWSMLAVVLDHMRDRLEAGARADLLEMAQVAYVKSWTARVLRENGFRSVRELAEAEPKDLVPVLMMANPRKAQKHQQYPKEAERYAAKLLSKAEIIVASANKLWERQMQVDIDE</sequence>
<dbReference type="PANTHER" id="PTHR47961">
    <property type="entry name" value="DNA POLYMERASE THETA, PUTATIVE (AFU_ORTHOLOGUE AFUA_1G05260)-RELATED"/>
    <property type="match status" value="1"/>
</dbReference>
<dbReference type="Gene3D" id="1.10.3380.20">
    <property type="match status" value="1"/>
</dbReference>
<evidence type="ECO:0000256" key="2">
    <source>
        <dbReference type="ARBA" id="ARBA00022801"/>
    </source>
</evidence>
<comment type="caution">
    <text evidence="8">The sequence shown here is derived from an EMBL/GenBank/DDBJ whole genome shotgun (WGS) entry which is preliminary data.</text>
</comment>
<dbReference type="InterPro" id="IPR057220">
    <property type="entry name" value="DUF7898"/>
</dbReference>
<keyword evidence="1" id="KW-0547">Nucleotide-binding</keyword>